<dbReference type="InterPro" id="IPR005162">
    <property type="entry name" value="Retrotrans_gag_dom"/>
</dbReference>
<feature type="domain" description="Retrotransposon gag" evidence="1">
    <location>
        <begin position="25"/>
        <end position="76"/>
    </location>
</feature>
<name>A0ABM3ZWP8_ZIZJJ</name>
<dbReference type="PANTHER" id="PTHR11122:SF18">
    <property type="entry name" value="PHOTOSYNTHETIC NDH SUBUNIT OF SUBCOMPLEX B 2, CHLOROPLASTIC"/>
    <property type="match status" value="1"/>
</dbReference>
<dbReference type="GeneID" id="132800020"/>
<evidence type="ECO:0000313" key="2">
    <source>
        <dbReference type="Proteomes" id="UP001652623"/>
    </source>
</evidence>
<evidence type="ECO:0000259" key="1">
    <source>
        <dbReference type="Pfam" id="PF03732"/>
    </source>
</evidence>
<dbReference type="Gene3D" id="2.70.98.10">
    <property type="match status" value="1"/>
</dbReference>
<sequence length="416" mass="47373">MNWLSNMEKILEEGMQCPDKNMVRIFGCMLEGDARKWWKVEKTRRRHTWDQFKIAFTIEYRPPAYREGRRREFEEIGTLLTGTRAFLAQEIDPVVCTTYCESSWSINHHHIRSRSTFYFTIPTNGSASTRTKGGIGLVINDVSEPGSKGSLLLAEWTVKDVDSDAIDALQVELSCSSGVLDLIYVVTLYPVSMATALIVKNKGRKNVTLTNAILSHFRFKRRNGAAIQGLRGCSYCSHPPLSSRFEILSPAEAMKTEDPGLFAFGYEPEKKPGLWTSQDMPFTILNNKLSRVYVAPPKERLKAFYNTPPSKYETLDQGRELFFRVIRMGFEEIYLSSPGSFSEKYGKEYFICTGPASMLVPLVVKPGEDWRGAQVIEHDNFLIQQNFWSTLGIIAFKDHICHTSTTSFDYHQNSSQ</sequence>
<dbReference type="Pfam" id="PF03732">
    <property type="entry name" value="Retrotrans_gag"/>
    <property type="match status" value="1"/>
</dbReference>
<dbReference type="RefSeq" id="XP_060668893.1">
    <property type="nucleotide sequence ID" value="XM_060812910.1"/>
</dbReference>
<dbReference type="InterPro" id="IPR014718">
    <property type="entry name" value="GH-type_carb-bd"/>
</dbReference>
<proteinExistence type="predicted"/>
<organism evidence="2 3">
    <name type="scientific">Ziziphus jujuba</name>
    <name type="common">Chinese jujube</name>
    <name type="synonym">Ziziphus sativa</name>
    <dbReference type="NCBI Taxonomy" id="326968"/>
    <lineage>
        <taxon>Eukaryota</taxon>
        <taxon>Viridiplantae</taxon>
        <taxon>Streptophyta</taxon>
        <taxon>Embryophyta</taxon>
        <taxon>Tracheophyta</taxon>
        <taxon>Spermatophyta</taxon>
        <taxon>Magnoliopsida</taxon>
        <taxon>eudicotyledons</taxon>
        <taxon>Gunneridae</taxon>
        <taxon>Pentapetalae</taxon>
        <taxon>rosids</taxon>
        <taxon>fabids</taxon>
        <taxon>Rosales</taxon>
        <taxon>Rhamnaceae</taxon>
        <taxon>Paliureae</taxon>
        <taxon>Ziziphus</taxon>
    </lineage>
</organism>
<protein>
    <submittedName>
        <fullName evidence="3">Photosynthetic NDH subunit of subcomplex B 2, chloroplastic-like</fullName>
    </submittedName>
</protein>
<dbReference type="Proteomes" id="UP001652623">
    <property type="component" value="Chromosome 11"/>
</dbReference>
<reference evidence="3" key="1">
    <citation type="submission" date="2025-08" db="UniProtKB">
        <authorList>
            <consortium name="RefSeq"/>
        </authorList>
    </citation>
    <scope>IDENTIFICATION</scope>
    <source>
        <tissue evidence="3">Seedling</tissue>
    </source>
</reference>
<accession>A0ABM3ZWP8</accession>
<dbReference type="SUPFAM" id="SSF74650">
    <property type="entry name" value="Galactose mutarotase-like"/>
    <property type="match status" value="1"/>
</dbReference>
<evidence type="ECO:0000313" key="3">
    <source>
        <dbReference type="RefSeq" id="XP_060668893.1"/>
    </source>
</evidence>
<dbReference type="InterPro" id="IPR011013">
    <property type="entry name" value="Gal_mutarotase_sf_dom"/>
</dbReference>
<gene>
    <name evidence="3" type="primary">LOC132800020</name>
</gene>
<dbReference type="PANTHER" id="PTHR11122">
    <property type="entry name" value="APOSPORY-ASSOCIATED PROTEIN C-RELATED"/>
    <property type="match status" value="1"/>
</dbReference>
<keyword evidence="2" id="KW-1185">Reference proteome</keyword>